<dbReference type="InterPro" id="IPR000306">
    <property type="entry name" value="Znf_FYVE"/>
</dbReference>
<dbReference type="InterPro" id="IPR004012">
    <property type="entry name" value="Run_dom"/>
</dbReference>
<evidence type="ECO:0000313" key="10">
    <source>
        <dbReference type="Proteomes" id="UP001201812"/>
    </source>
</evidence>
<evidence type="ECO:0000256" key="6">
    <source>
        <dbReference type="SAM" id="Coils"/>
    </source>
</evidence>
<feature type="coiled-coil region" evidence="6">
    <location>
        <begin position="408"/>
        <end position="452"/>
    </location>
</feature>
<name>A0AAD4RCN7_9BILA</name>
<organism evidence="9 10">
    <name type="scientific">Ditylenchus destructor</name>
    <dbReference type="NCBI Taxonomy" id="166010"/>
    <lineage>
        <taxon>Eukaryota</taxon>
        <taxon>Metazoa</taxon>
        <taxon>Ecdysozoa</taxon>
        <taxon>Nematoda</taxon>
        <taxon>Chromadorea</taxon>
        <taxon>Rhabditida</taxon>
        <taxon>Tylenchina</taxon>
        <taxon>Tylenchomorpha</taxon>
        <taxon>Sphaerularioidea</taxon>
        <taxon>Anguinidae</taxon>
        <taxon>Anguininae</taxon>
        <taxon>Ditylenchus</taxon>
    </lineage>
</organism>
<evidence type="ECO:0000259" key="8">
    <source>
        <dbReference type="PROSITE" id="PS50826"/>
    </source>
</evidence>
<evidence type="ECO:0000256" key="5">
    <source>
        <dbReference type="PROSITE-ProRule" id="PRU00091"/>
    </source>
</evidence>
<keyword evidence="10" id="KW-1185">Reference proteome</keyword>
<sequence>MNVLSFVPNLVGAELDKDLSKDLCRRSLRIHRENEHNNLVAITQLVLNSFLDDAIRGNRVIDAENREICDLLIMLEKILWHGFKNPSVLRMRKADAEMWSLIEHVSKNTPEMLECFDTVAQMDELSTFISKFRAFWRLAVIKKRLAEYYLAIVGSSSAVSTYYEPWAFLRSERSSTLGGVFLALGVFDFRLIINFDQLQDQVCSLDISPYLKIPTLPGQIPQQAGELSKDETEADIKVLLDQNHYLEERNRQLIETLESSKRKLENRLLCKDDNNQEHNEQDDVSLSFNERLWDLERERQILQARLAEREDTVQLTQEQLTDTKRLNEDLYEKLRYAEGMTKRFQKDLNTLKSSHANEIEELKRSLDSFRNSENDYRGKDDNNKNSVTMLRNELANKTQQYMNTMTILNEKQQELSTERERLVQLERRCFELEKKSEKLATVEEELGVMKSKHEKCLEQLIGCQQALQELGGHLSESKLKMVELREENLLLNDAGWIKDSEVTQCKLCEVSFSVTQRRHHCRNCGWIFCANCSSARVKLPSNAKPARVCIPCYDILRNRQMSSNRTSTSSN</sequence>
<dbReference type="EMBL" id="JAKKPZ010000002">
    <property type="protein sequence ID" value="KAI1726303.1"/>
    <property type="molecule type" value="Genomic_DNA"/>
</dbReference>
<reference evidence="9" key="1">
    <citation type="submission" date="2022-01" db="EMBL/GenBank/DDBJ databases">
        <title>Genome Sequence Resource for Two Populations of Ditylenchus destructor, the Migratory Endoparasitic Phytonematode.</title>
        <authorList>
            <person name="Zhang H."/>
            <person name="Lin R."/>
            <person name="Xie B."/>
        </authorList>
    </citation>
    <scope>NUCLEOTIDE SEQUENCE</scope>
    <source>
        <strain evidence="9">BazhouSP</strain>
    </source>
</reference>
<dbReference type="PANTHER" id="PTHR45956">
    <property type="entry name" value="RUN AND FYVE DOMAIN-CONTAINING PROTEIN 2-LIKE PROTEIN"/>
    <property type="match status" value="1"/>
</dbReference>
<dbReference type="SMART" id="SM00593">
    <property type="entry name" value="RUN"/>
    <property type="match status" value="1"/>
</dbReference>
<evidence type="ECO:0000256" key="2">
    <source>
        <dbReference type="ARBA" id="ARBA00022771"/>
    </source>
</evidence>
<dbReference type="PROSITE" id="PS50826">
    <property type="entry name" value="RUN"/>
    <property type="match status" value="1"/>
</dbReference>
<feature type="coiled-coil region" evidence="6">
    <location>
        <begin position="229"/>
        <end position="312"/>
    </location>
</feature>
<keyword evidence="3" id="KW-0862">Zinc</keyword>
<accession>A0AAD4RCN7</accession>
<gene>
    <name evidence="9" type="ORF">DdX_03017</name>
</gene>
<evidence type="ECO:0000313" key="9">
    <source>
        <dbReference type="EMBL" id="KAI1726303.1"/>
    </source>
</evidence>
<evidence type="ECO:0000256" key="4">
    <source>
        <dbReference type="ARBA" id="ARBA00023054"/>
    </source>
</evidence>
<proteinExistence type="predicted"/>
<feature type="domain" description="FYVE-type" evidence="7">
    <location>
        <begin position="499"/>
        <end position="557"/>
    </location>
</feature>
<dbReference type="GO" id="GO:0005737">
    <property type="term" value="C:cytoplasm"/>
    <property type="evidence" value="ECO:0007669"/>
    <property type="project" value="TreeGrafter"/>
</dbReference>
<evidence type="ECO:0000256" key="1">
    <source>
        <dbReference type="ARBA" id="ARBA00022723"/>
    </source>
</evidence>
<dbReference type="InterPro" id="IPR047335">
    <property type="entry name" value="RUFY1-3"/>
</dbReference>
<dbReference type="Gene3D" id="3.30.40.10">
    <property type="entry name" value="Zinc/RING finger domain, C3HC4 (zinc finger)"/>
    <property type="match status" value="1"/>
</dbReference>
<comment type="caution">
    <text evidence="9">The sequence shown here is derived from an EMBL/GenBank/DDBJ whole genome shotgun (WGS) entry which is preliminary data.</text>
</comment>
<dbReference type="Gene3D" id="1.20.58.900">
    <property type="match status" value="1"/>
</dbReference>
<dbReference type="GO" id="GO:0008270">
    <property type="term" value="F:zinc ion binding"/>
    <property type="evidence" value="ECO:0007669"/>
    <property type="project" value="UniProtKB-KW"/>
</dbReference>
<dbReference type="InterPro" id="IPR037213">
    <property type="entry name" value="Run_dom_sf"/>
</dbReference>
<dbReference type="Pfam" id="PF02759">
    <property type="entry name" value="RUN"/>
    <property type="match status" value="1"/>
</dbReference>
<keyword evidence="2 5" id="KW-0863">Zinc-finger</keyword>
<dbReference type="PROSITE" id="PS50178">
    <property type="entry name" value="ZF_FYVE"/>
    <property type="match status" value="1"/>
</dbReference>
<dbReference type="SMART" id="SM00064">
    <property type="entry name" value="FYVE"/>
    <property type="match status" value="1"/>
</dbReference>
<dbReference type="SUPFAM" id="SSF140741">
    <property type="entry name" value="RUN domain-like"/>
    <property type="match status" value="1"/>
</dbReference>
<evidence type="ECO:0000256" key="3">
    <source>
        <dbReference type="ARBA" id="ARBA00022833"/>
    </source>
</evidence>
<dbReference type="Pfam" id="PF01363">
    <property type="entry name" value="FYVE"/>
    <property type="match status" value="1"/>
</dbReference>
<dbReference type="InterPro" id="IPR011011">
    <property type="entry name" value="Znf_FYVE_PHD"/>
</dbReference>
<keyword evidence="1" id="KW-0479">Metal-binding</keyword>
<feature type="domain" description="RUN" evidence="8">
    <location>
        <begin position="62"/>
        <end position="196"/>
    </location>
</feature>
<dbReference type="AlphaFoldDB" id="A0AAD4RCN7"/>
<dbReference type="CDD" id="cd15721">
    <property type="entry name" value="FYVE_RUFY1_like"/>
    <property type="match status" value="1"/>
</dbReference>
<dbReference type="Proteomes" id="UP001201812">
    <property type="component" value="Unassembled WGS sequence"/>
</dbReference>
<keyword evidence="4 6" id="KW-0175">Coiled coil</keyword>
<protein>
    <submittedName>
        <fullName evidence="9">FYVE zinc finger domain-containing protein</fullName>
    </submittedName>
</protein>
<dbReference type="SUPFAM" id="SSF57903">
    <property type="entry name" value="FYVE/PHD zinc finger"/>
    <property type="match status" value="1"/>
</dbReference>
<evidence type="ECO:0000259" key="7">
    <source>
        <dbReference type="PROSITE" id="PS50178"/>
    </source>
</evidence>
<dbReference type="InterPro" id="IPR013083">
    <property type="entry name" value="Znf_RING/FYVE/PHD"/>
</dbReference>
<dbReference type="InterPro" id="IPR017455">
    <property type="entry name" value="Znf_FYVE-rel"/>
</dbReference>
<dbReference type="PANTHER" id="PTHR45956:SF6">
    <property type="entry name" value="RUN DOMAIN-CONTAINING PROTEIN"/>
    <property type="match status" value="1"/>
</dbReference>